<dbReference type="InterPro" id="IPR050266">
    <property type="entry name" value="AB_hydrolase_sf"/>
</dbReference>
<organism evidence="3 4">
    <name type="scientific">Pseudoxanthomonas wuyuanensis</name>
    <dbReference type="NCBI Taxonomy" id="1073196"/>
    <lineage>
        <taxon>Bacteria</taxon>
        <taxon>Pseudomonadati</taxon>
        <taxon>Pseudomonadota</taxon>
        <taxon>Gammaproteobacteria</taxon>
        <taxon>Lysobacterales</taxon>
        <taxon>Lysobacteraceae</taxon>
        <taxon>Pseudoxanthomonas</taxon>
    </lineage>
</organism>
<evidence type="ECO:0000313" key="4">
    <source>
        <dbReference type="Proteomes" id="UP000219374"/>
    </source>
</evidence>
<evidence type="ECO:0000313" key="3">
    <source>
        <dbReference type="EMBL" id="SOD54765.1"/>
    </source>
</evidence>
<dbReference type="AlphaFoldDB" id="A0A286D7Y5"/>
<dbReference type="InterPro" id="IPR029058">
    <property type="entry name" value="AB_hydrolase_fold"/>
</dbReference>
<feature type="domain" description="AB hydrolase-1" evidence="2">
    <location>
        <begin position="21"/>
        <end position="248"/>
    </location>
</feature>
<dbReference type="EMBL" id="OCND01000005">
    <property type="protein sequence ID" value="SOD54765.1"/>
    <property type="molecule type" value="Genomic_DNA"/>
</dbReference>
<sequence length="261" mass="29109">MYFLYKEHQIHFTDDGQGDALVFLHGLGGNARNWTYQRQYFFSRRRMICLDLPGHGKSEGKSIGFSEFVDVVIALIDHLGIDKVAICGLSKGARAGLGVAARAKDRVSGLIVVNTCLYLSPSDQAARTMLYDELLLGPAGVQSWARQLLAQMAIAEGTTIYHGFLRSLDSLDRPYIRTLFQQIQDYDQRSEVATITSPTLLIHGAKDQIVPSYCHGELQQLIPHALHQVFEQCGHLPYLEAPERFNEAVDSFLRDQASPAT</sequence>
<dbReference type="Pfam" id="PF12697">
    <property type="entry name" value="Abhydrolase_6"/>
    <property type="match status" value="1"/>
</dbReference>
<dbReference type="PANTHER" id="PTHR43798:SF31">
    <property type="entry name" value="AB HYDROLASE SUPERFAMILY PROTEIN YCLE"/>
    <property type="match status" value="1"/>
</dbReference>
<keyword evidence="4" id="KW-1185">Reference proteome</keyword>
<dbReference type="Proteomes" id="UP000219374">
    <property type="component" value="Unassembled WGS sequence"/>
</dbReference>
<dbReference type="PANTHER" id="PTHR43798">
    <property type="entry name" value="MONOACYLGLYCEROL LIPASE"/>
    <property type="match status" value="1"/>
</dbReference>
<dbReference type="GO" id="GO:0016020">
    <property type="term" value="C:membrane"/>
    <property type="evidence" value="ECO:0007669"/>
    <property type="project" value="TreeGrafter"/>
</dbReference>
<dbReference type="InterPro" id="IPR000073">
    <property type="entry name" value="AB_hydrolase_1"/>
</dbReference>
<dbReference type="OrthoDB" id="2086224at2"/>
<reference evidence="3 4" key="1">
    <citation type="submission" date="2017-09" db="EMBL/GenBank/DDBJ databases">
        <authorList>
            <person name="Ehlers B."/>
            <person name="Leendertz F.H."/>
        </authorList>
    </citation>
    <scope>NUCLEOTIDE SEQUENCE [LARGE SCALE GENOMIC DNA]</scope>
    <source>
        <strain evidence="3 4">CGMCC 1.10978</strain>
    </source>
</reference>
<name>A0A286D7Y5_9GAMM</name>
<evidence type="ECO:0000256" key="1">
    <source>
        <dbReference type="ARBA" id="ARBA00022801"/>
    </source>
</evidence>
<keyword evidence="1" id="KW-0378">Hydrolase</keyword>
<gene>
    <name evidence="3" type="ORF">SAMN06296416_10525</name>
</gene>
<dbReference type="PRINTS" id="PR00111">
    <property type="entry name" value="ABHYDROLASE"/>
</dbReference>
<proteinExistence type="predicted"/>
<protein>
    <submittedName>
        <fullName evidence="3">3-oxoadipate enol-lactonase/pimeloyl-[acyl-carrier protein] methyl ester esterase</fullName>
    </submittedName>
</protein>
<dbReference type="GO" id="GO:0016787">
    <property type="term" value="F:hydrolase activity"/>
    <property type="evidence" value="ECO:0007669"/>
    <property type="project" value="UniProtKB-KW"/>
</dbReference>
<dbReference type="SUPFAM" id="SSF53474">
    <property type="entry name" value="alpha/beta-Hydrolases"/>
    <property type="match status" value="1"/>
</dbReference>
<dbReference type="Gene3D" id="3.40.50.1820">
    <property type="entry name" value="alpha/beta hydrolase"/>
    <property type="match status" value="1"/>
</dbReference>
<dbReference type="RefSeq" id="WP_097122053.1">
    <property type="nucleotide sequence ID" value="NZ_OCND01000005.1"/>
</dbReference>
<accession>A0A286D7Y5</accession>
<evidence type="ECO:0000259" key="2">
    <source>
        <dbReference type="Pfam" id="PF12697"/>
    </source>
</evidence>